<dbReference type="PANTHER" id="PTHR33710:SF77">
    <property type="entry name" value="DNASE I-LIKE SUPERFAMILY PROTEIN"/>
    <property type="match status" value="1"/>
</dbReference>
<organism evidence="1 2">
    <name type="scientific">Sesamum alatum</name>
    <dbReference type="NCBI Taxonomy" id="300844"/>
    <lineage>
        <taxon>Eukaryota</taxon>
        <taxon>Viridiplantae</taxon>
        <taxon>Streptophyta</taxon>
        <taxon>Embryophyta</taxon>
        <taxon>Tracheophyta</taxon>
        <taxon>Spermatophyta</taxon>
        <taxon>Magnoliopsida</taxon>
        <taxon>eudicotyledons</taxon>
        <taxon>Gunneridae</taxon>
        <taxon>Pentapetalae</taxon>
        <taxon>asterids</taxon>
        <taxon>lamiids</taxon>
        <taxon>Lamiales</taxon>
        <taxon>Pedaliaceae</taxon>
        <taxon>Sesamum</taxon>
    </lineage>
</organism>
<sequence>MEFRQAVDDCSLQDLRFHGDYFTWSNKREVPNLVRAQPDRACAIESWTRLFPTPQLDHFSRLGSDHSPIVISLSSQRSSVKSRGYTPLQFETLWLRSDKCAEIIRKTLEGSVA</sequence>
<keyword evidence="2" id="KW-1185">Reference proteome</keyword>
<accession>A0AAE2CYK4</accession>
<dbReference type="AlphaFoldDB" id="A0AAE2CYK4"/>
<dbReference type="InterPro" id="IPR036691">
    <property type="entry name" value="Endo/exonu/phosph_ase_sf"/>
</dbReference>
<evidence type="ECO:0000313" key="1">
    <source>
        <dbReference type="EMBL" id="KAK4438814.1"/>
    </source>
</evidence>
<dbReference type="PANTHER" id="PTHR33710">
    <property type="entry name" value="BNAC02G09200D PROTEIN"/>
    <property type="match status" value="1"/>
</dbReference>
<reference evidence="1" key="2">
    <citation type="journal article" date="2024" name="Plant">
        <title>Genomic evolution and insights into agronomic trait innovations of Sesamum species.</title>
        <authorList>
            <person name="Miao H."/>
            <person name="Wang L."/>
            <person name="Qu L."/>
            <person name="Liu H."/>
            <person name="Sun Y."/>
            <person name="Le M."/>
            <person name="Wang Q."/>
            <person name="Wei S."/>
            <person name="Zheng Y."/>
            <person name="Lin W."/>
            <person name="Duan Y."/>
            <person name="Cao H."/>
            <person name="Xiong S."/>
            <person name="Wang X."/>
            <person name="Wei L."/>
            <person name="Li C."/>
            <person name="Ma Q."/>
            <person name="Ju M."/>
            <person name="Zhao R."/>
            <person name="Li G."/>
            <person name="Mu C."/>
            <person name="Tian Q."/>
            <person name="Mei H."/>
            <person name="Zhang T."/>
            <person name="Gao T."/>
            <person name="Zhang H."/>
        </authorList>
    </citation>
    <scope>NUCLEOTIDE SEQUENCE</scope>
    <source>
        <strain evidence="1">3651</strain>
    </source>
</reference>
<protein>
    <recommendedName>
        <fullName evidence="3">Endonuclease/exonuclease/phosphatase</fullName>
    </recommendedName>
</protein>
<evidence type="ECO:0008006" key="3">
    <source>
        <dbReference type="Google" id="ProtNLM"/>
    </source>
</evidence>
<dbReference type="EMBL" id="JACGWO010000001">
    <property type="protein sequence ID" value="KAK4438814.1"/>
    <property type="molecule type" value="Genomic_DNA"/>
</dbReference>
<reference evidence="1" key="1">
    <citation type="submission" date="2020-06" db="EMBL/GenBank/DDBJ databases">
        <authorList>
            <person name="Li T."/>
            <person name="Hu X."/>
            <person name="Zhang T."/>
            <person name="Song X."/>
            <person name="Zhang H."/>
            <person name="Dai N."/>
            <person name="Sheng W."/>
            <person name="Hou X."/>
            <person name="Wei L."/>
        </authorList>
    </citation>
    <scope>NUCLEOTIDE SEQUENCE</scope>
    <source>
        <strain evidence="1">3651</strain>
        <tissue evidence="1">Leaf</tissue>
    </source>
</reference>
<evidence type="ECO:0000313" key="2">
    <source>
        <dbReference type="Proteomes" id="UP001293254"/>
    </source>
</evidence>
<name>A0AAE2CYK4_9LAMI</name>
<comment type="caution">
    <text evidence="1">The sequence shown here is derived from an EMBL/GenBank/DDBJ whole genome shotgun (WGS) entry which is preliminary data.</text>
</comment>
<gene>
    <name evidence="1" type="ORF">Salat_0216000</name>
</gene>
<dbReference type="Proteomes" id="UP001293254">
    <property type="component" value="Unassembled WGS sequence"/>
</dbReference>
<dbReference type="SUPFAM" id="SSF56219">
    <property type="entry name" value="DNase I-like"/>
    <property type="match status" value="1"/>
</dbReference>
<proteinExistence type="predicted"/>